<dbReference type="AlphaFoldDB" id="A0A7W9DAQ3"/>
<proteinExistence type="predicted"/>
<dbReference type="Pfam" id="PF19843">
    <property type="entry name" value="DUF6318"/>
    <property type="match status" value="1"/>
</dbReference>
<evidence type="ECO:0000313" key="5">
    <source>
        <dbReference type="Proteomes" id="UP000523863"/>
    </source>
</evidence>
<reference evidence="4 5" key="1">
    <citation type="submission" date="2020-08" db="EMBL/GenBank/DDBJ databases">
        <title>Sequencing the genomes of 1000 actinobacteria strains.</title>
        <authorList>
            <person name="Klenk H.-P."/>
        </authorList>
    </citation>
    <scope>NUCLEOTIDE SEQUENCE [LARGE SCALE GENOMIC DNA]</scope>
    <source>
        <strain evidence="4 5">DSM 23694</strain>
    </source>
</reference>
<dbReference type="PROSITE" id="PS51257">
    <property type="entry name" value="PROKAR_LIPOPROTEIN"/>
    <property type="match status" value="1"/>
</dbReference>
<dbReference type="RefSeq" id="WP_183641119.1">
    <property type="nucleotide sequence ID" value="NZ_JACHBL010000001.1"/>
</dbReference>
<feature type="chain" id="PRO_5031422508" description="DUF6318 domain-containing protein" evidence="2">
    <location>
        <begin position="35"/>
        <end position="231"/>
    </location>
</feature>
<feature type="domain" description="DUF6318" evidence="3">
    <location>
        <begin position="73"/>
        <end position="219"/>
    </location>
</feature>
<gene>
    <name evidence="4" type="ORF">BKA12_000970</name>
</gene>
<comment type="caution">
    <text evidence="4">The sequence shown here is derived from an EMBL/GenBank/DDBJ whole genome shotgun (WGS) entry which is preliminary data.</text>
</comment>
<dbReference type="InterPro" id="IPR046281">
    <property type="entry name" value="DUF6318"/>
</dbReference>
<evidence type="ECO:0000256" key="1">
    <source>
        <dbReference type="SAM" id="MobiDB-lite"/>
    </source>
</evidence>
<feature type="region of interest" description="Disordered" evidence="1">
    <location>
        <begin position="64"/>
        <end position="95"/>
    </location>
</feature>
<accession>A0A7W9DAQ3</accession>
<organism evidence="4 5">
    <name type="scientific">Neomicrococcus lactis</name>
    <dbReference type="NCBI Taxonomy" id="732241"/>
    <lineage>
        <taxon>Bacteria</taxon>
        <taxon>Bacillati</taxon>
        <taxon>Actinomycetota</taxon>
        <taxon>Actinomycetes</taxon>
        <taxon>Micrococcales</taxon>
        <taxon>Micrococcaceae</taxon>
        <taxon>Neomicrococcus</taxon>
    </lineage>
</organism>
<feature type="signal peptide" evidence="2">
    <location>
        <begin position="1"/>
        <end position="34"/>
    </location>
</feature>
<evidence type="ECO:0000259" key="3">
    <source>
        <dbReference type="Pfam" id="PF19843"/>
    </source>
</evidence>
<evidence type="ECO:0000313" key="4">
    <source>
        <dbReference type="EMBL" id="MBB5597890.1"/>
    </source>
</evidence>
<keyword evidence="2" id="KW-0732">Signal</keyword>
<sequence length="231" mass="24789">MTSLKHAASKNFVPIGSVLALCGAVALTGCSASANGENPTSAASNGSSHASALSSGVASSAASSSTAFASPQEATPTSPAKNIPEPVMPKEAKEHSAKGLEAFTRYWFEVHNYAQKTGDTKQMMALCIEDSAFCEERKKSIDQFSDRKAWMTGGDAHIGTLYTQMNKTPGGYIHALVELDQRARTVYQSHGHVPEADRPASKDHFESYSYWDNGSWKYLGIKSIAGVEYKK</sequence>
<dbReference type="EMBL" id="JACHBL010000001">
    <property type="protein sequence ID" value="MBB5597890.1"/>
    <property type="molecule type" value="Genomic_DNA"/>
</dbReference>
<evidence type="ECO:0000256" key="2">
    <source>
        <dbReference type="SAM" id="SignalP"/>
    </source>
</evidence>
<protein>
    <recommendedName>
        <fullName evidence="3">DUF6318 domain-containing protein</fullName>
    </recommendedName>
</protein>
<dbReference type="Proteomes" id="UP000523863">
    <property type="component" value="Unassembled WGS sequence"/>
</dbReference>
<keyword evidence="5" id="KW-1185">Reference proteome</keyword>
<name>A0A7W9DAQ3_9MICC</name>